<organism evidence="3 4">
    <name type="scientific">Nitrospira japonica</name>
    <dbReference type="NCBI Taxonomy" id="1325564"/>
    <lineage>
        <taxon>Bacteria</taxon>
        <taxon>Pseudomonadati</taxon>
        <taxon>Nitrospirota</taxon>
        <taxon>Nitrospiria</taxon>
        <taxon>Nitrospirales</taxon>
        <taxon>Nitrospiraceae</taxon>
        <taxon>Nitrospira</taxon>
    </lineage>
</organism>
<dbReference type="AlphaFoldDB" id="A0A1W1I5M4"/>
<keyword evidence="1" id="KW-1133">Transmembrane helix</keyword>
<evidence type="ECO:0000256" key="1">
    <source>
        <dbReference type="SAM" id="Phobius"/>
    </source>
</evidence>
<sequence>MSDNKPLLWVLGGGAFAFVAVTAYWIFALTLANHMKSDLVPPDKASSYIHALIEANRKNYTENVVNKLHAAGIAEAIEHWKDERGVPLPAQFLLETGRLVAQKDLKFSFRLASLTPIYAWNGANTDFERRGLDAVAKDPEKPFQGFVKLEGGRFYQSIYPDYAVNQSCVTCHNQHPNSPRRDFKVGDVMGGIIITLPIDAP</sequence>
<dbReference type="KEGG" id="nja:NSJP_2146"/>
<dbReference type="Pfam" id="PF11845">
    <property type="entry name" value="Tll0287-like"/>
    <property type="match status" value="1"/>
</dbReference>
<evidence type="ECO:0000313" key="3">
    <source>
        <dbReference type="EMBL" id="SLM48318.1"/>
    </source>
</evidence>
<gene>
    <name evidence="3" type="ORF">NSJP_2146</name>
</gene>
<reference evidence="3 4" key="1">
    <citation type="submission" date="2017-03" db="EMBL/GenBank/DDBJ databases">
        <authorList>
            <person name="Afonso C.L."/>
            <person name="Miller P.J."/>
            <person name="Scott M.A."/>
            <person name="Spackman E."/>
            <person name="Goraichik I."/>
            <person name="Dimitrov K.M."/>
            <person name="Suarez D.L."/>
            <person name="Swayne D.E."/>
        </authorList>
    </citation>
    <scope>NUCLEOTIDE SEQUENCE [LARGE SCALE GENOMIC DNA]</scope>
    <source>
        <strain evidence="3">Genome sequencing of Nitrospira japonica strain NJ11</strain>
    </source>
</reference>
<keyword evidence="1" id="KW-0472">Membrane</keyword>
<name>A0A1W1I5M4_9BACT</name>
<accession>A0A1W1I5M4</accession>
<keyword evidence="4" id="KW-1185">Reference proteome</keyword>
<dbReference type="EMBL" id="LT828648">
    <property type="protein sequence ID" value="SLM48318.1"/>
    <property type="molecule type" value="Genomic_DNA"/>
</dbReference>
<dbReference type="STRING" id="1325564.NSJP_2146"/>
<protein>
    <recommendedName>
        <fullName evidence="2">Tll0287-like domain-containing protein</fullName>
    </recommendedName>
</protein>
<evidence type="ECO:0000259" key="2">
    <source>
        <dbReference type="Pfam" id="PF11845"/>
    </source>
</evidence>
<feature type="domain" description="Tll0287-like" evidence="2">
    <location>
        <begin position="46"/>
        <end position="197"/>
    </location>
</feature>
<proteinExistence type="predicted"/>
<dbReference type="RefSeq" id="WP_080886719.1">
    <property type="nucleotide sequence ID" value="NZ_LT828648.1"/>
</dbReference>
<keyword evidence="1" id="KW-0812">Transmembrane</keyword>
<dbReference type="Proteomes" id="UP000192042">
    <property type="component" value="Chromosome I"/>
</dbReference>
<dbReference type="InterPro" id="IPR021796">
    <property type="entry name" value="Tll0287-like_dom"/>
</dbReference>
<evidence type="ECO:0000313" key="4">
    <source>
        <dbReference type="Proteomes" id="UP000192042"/>
    </source>
</evidence>
<dbReference type="OrthoDB" id="9802500at2"/>
<feature type="transmembrane region" description="Helical" evidence="1">
    <location>
        <begin position="6"/>
        <end position="27"/>
    </location>
</feature>